<protein>
    <recommendedName>
        <fullName evidence="7">TRAP transporter large permease protein</fullName>
    </recommendedName>
</protein>
<evidence type="ECO:0000259" key="8">
    <source>
        <dbReference type="Pfam" id="PF06808"/>
    </source>
</evidence>
<feature type="domain" description="TRAP C4-dicarboxylate transport system permease DctM subunit" evidence="8">
    <location>
        <begin position="6"/>
        <end position="418"/>
    </location>
</feature>
<comment type="caution">
    <text evidence="9">The sequence shown here is derived from an EMBL/GenBank/DDBJ whole genome shotgun (WGS) entry which is preliminary data.</text>
</comment>
<feature type="transmembrane region" description="Helical" evidence="7">
    <location>
        <begin position="135"/>
        <end position="158"/>
    </location>
</feature>
<dbReference type="InterPro" id="IPR004681">
    <property type="entry name" value="TRAP_DctM"/>
</dbReference>
<keyword evidence="4 7" id="KW-0812">Transmembrane</keyword>
<sequence length="428" mass="45015">MIPVAIGLLFLFLAIGLPVAAALALLGLGLDQIFSPVDLRLAMGELGWVSSSNALLVSVPLFILLGEILLRSGIADRLYDAMSRWLSWLPGGLMHANIGASMAFAATSGSSVATAATISVVGAPMVERYGYGERLFFGSIAAGGTLGILIPPSINLIIFGWLTETSVPKLYLAGFLPGLVLGTGFSLTILLVCLLRPAIGGHRIAVDWGERWRSLWGLLPPFAIFVIVIGSIYAGIATPTESASLGVVAALVLAALHRRLTVPMILAALDGTMRSTGMIMLIVMTAWFLNFVLAALGLISAMNGAIAGMDLGPTGLILSVIALYLVLGMFMDPLAMMIVTVPIIAPLVKDAGFDPVWFGILIVLLCETALVTPPIGMNLFVVQGVRRRGTIDDVMIGVAPFVLCLIAMIGLLLVFPQIALWLPSALSD</sequence>
<feature type="transmembrane region" description="Helical" evidence="7">
    <location>
        <begin position="394"/>
        <end position="422"/>
    </location>
</feature>
<dbReference type="PANTHER" id="PTHR33362">
    <property type="entry name" value="SIALIC ACID TRAP TRANSPORTER PERMEASE PROTEIN SIAT-RELATED"/>
    <property type="match status" value="1"/>
</dbReference>
<comment type="function">
    <text evidence="7">Part of the tripartite ATP-independent periplasmic (TRAP) transport system.</text>
</comment>
<feature type="transmembrane region" description="Helical" evidence="7">
    <location>
        <begin position="46"/>
        <end position="70"/>
    </location>
</feature>
<dbReference type="PANTHER" id="PTHR33362:SF5">
    <property type="entry name" value="C4-DICARBOXYLATE TRAP TRANSPORTER LARGE PERMEASE PROTEIN DCTM"/>
    <property type="match status" value="1"/>
</dbReference>
<evidence type="ECO:0000256" key="5">
    <source>
        <dbReference type="ARBA" id="ARBA00022989"/>
    </source>
</evidence>
<dbReference type="Pfam" id="PF06808">
    <property type="entry name" value="DctM"/>
    <property type="match status" value="1"/>
</dbReference>
<evidence type="ECO:0000313" key="9">
    <source>
        <dbReference type="EMBL" id="MBO0906095.1"/>
    </source>
</evidence>
<keyword evidence="3 7" id="KW-0997">Cell inner membrane</keyword>
<evidence type="ECO:0000256" key="4">
    <source>
        <dbReference type="ARBA" id="ARBA00022692"/>
    </source>
</evidence>
<proteinExistence type="inferred from homology"/>
<reference evidence="9 10" key="1">
    <citation type="submission" date="2021-03" db="EMBL/GenBank/DDBJ databases">
        <title>Whole genome sequence of Jiella sp. MQZ13P-4.</title>
        <authorList>
            <person name="Tuo L."/>
        </authorList>
    </citation>
    <scope>NUCLEOTIDE SEQUENCE [LARGE SCALE GENOMIC DNA]</scope>
    <source>
        <strain evidence="9 10">MQZ13P-4</strain>
    </source>
</reference>
<evidence type="ECO:0000256" key="3">
    <source>
        <dbReference type="ARBA" id="ARBA00022519"/>
    </source>
</evidence>
<evidence type="ECO:0000256" key="2">
    <source>
        <dbReference type="ARBA" id="ARBA00022475"/>
    </source>
</evidence>
<keyword evidence="2" id="KW-1003">Cell membrane</keyword>
<evidence type="ECO:0000256" key="7">
    <source>
        <dbReference type="RuleBase" id="RU369079"/>
    </source>
</evidence>
<organism evidence="9 10">
    <name type="scientific">Jiella sonneratiae</name>
    <dbReference type="NCBI Taxonomy" id="2816856"/>
    <lineage>
        <taxon>Bacteria</taxon>
        <taxon>Pseudomonadati</taxon>
        <taxon>Pseudomonadota</taxon>
        <taxon>Alphaproteobacteria</taxon>
        <taxon>Hyphomicrobiales</taxon>
        <taxon>Aurantimonadaceae</taxon>
        <taxon>Jiella</taxon>
    </lineage>
</organism>
<keyword evidence="6 7" id="KW-0472">Membrane</keyword>
<feature type="transmembrane region" description="Helical" evidence="7">
    <location>
        <begin position="170"/>
        <end position="195"/>
    </location>
</feature>
<name>A0ABS3J8V5_9HYPH</name>
<dbReference type="NCBIfam" id="TIGR00786">
    <property type="entry name" value="dctM"/>
    <property type="match status" value="1"/>
</dbReference>
<accession>A0ABS3J8V5</accession>
<keyword evidence="5 7" id="KW-1133">Transmembrane helix</keyword>
<dbReference type="PIRSF" id="PIRSF006066">
    <property type="entry name" value="HI0050"/>
    <property type="match status" value="1"/>
</dbReference>
<evidence type="ECO:0000313" key="10">
    <source>
        <dbReference type="Proteomes" id="UP000664288"/>
    </source>
</evidence>
<comment type="subcellular location">
    <subcellularLocation>
        <location evidence="1 7">Cell inner membrane</location>
        <topology evidence="1 7">Multi-pass membrane protein</topology>
    </subcellularLocation>
</comment>
<comment type="similarity">
    <text evidence="7">Belongs to the TRAP transporter large permease family.</text>
</comment>
<keyword evidence="7" id="KW-0813">Transport</keyword>
<dbReference type="Proteomes" id="UP000664288">
    <property type="component" value="Unassembled WGS sequence"/>
</dbReference>
<evidence type="ECO:0000256" key="1">
    <source>
        <dbReference type="ARBA" id="ARBA00004429"/>
    </source>
</evidence>
<feature type="transmembrane region" description="Helical" evidence="7">
    <location>
        <begin position="334"/>
        <end position="351"/>
    </location>
</feature>
<feature type="transmembrane region" description="Helical" evidence="7">
    <location>
        <begin position="215"/>
        <end position="236"/>
    </location>
</feature>
<gene>
    <name evidence="9" type="ORF">J1C47_20800</name>
</gene>
<feature type="transmembrane region" description="Helical" evidence="7">
    <location>
        <begin position="357"/>
        <end position="382"/>
    </location>
</feature>
<dbReference type="EMBL" id="JAFMPY010000031">
    <property type="protein sequence ID" value="MBO0906095.1"/>
    <property type="molecule type" value="Genomic_DNA"/>
</dbReference>
<feature type="transmembrane region" description="Helical" evidence="7">
    <location>
        <begin position="278"/>
        <end position="299"/>
    </location>
</feature>
<evidence type="ECO:0000256" key="6">
    <source>
        <dbReference type="ARBA" id="ARBA00023136"/>
    </source>
</evidence>
<comment type="subunit">
    <text evidence="7">The complex comprises the extracytoplasmic solute receptor protein and the two transmembrane proteins.</text>
</comment>
<dbReference type="InterPro" id="IPR010656">
    <property type="entry name" value="DctM"/>
</dbReference>
<comment type="caution">
    <text evidence="7">Lacks conserved residue(s) required for the propagation of feature annotation.</text>
</comment>
<dbReference type="RefSeq" id="WP_207352729.1">
    <property type="nucleotide sequence ID" value="NZ_JAFMPY010000031.1"/>
</dbReference>
<keyword evidence="10" id="KW-1185">Reference proteome</keyword>